<dbReference type="Proteomes" id="UP001366166">
    <property type="component" value="Chromosome"/>
</dbReference>
<dbReference type="EMBL" id="AP028679">
    <property type="protein sequence ID" value="BEQ15238.1"/>
    <property type="molecule type" value="Genomic_DNA"/>
</dbReference>
<dbReference type="PANTHER" id="PTHR48084">
    <property type="entry name" value="2-OXOGLUTARATE OXIDOREDUCTASE SUBUNIT KORB-RELATED"/>
    <property type="match status" value="1"/>
</dbReference>
<dbReference type="PANTHER" id="PTHR48084:SF3">
    <property type="entry name" value="SUBUNIT OF PYRUVATE:FLAVODOXIN OXIDOREDUCTASE"/>
    <property type="match status" value="1"/>
</dbReference>
<dbReference type="GO" id="GO:0044281">
    <property type="term" value="P:small molecule metabolic process"/>
    <property type="evidence" value="ECO:0007669"/>
    <property type="project" value="UniProtKB-ARBA"/>
</dbReference>
<dbReference type="InterPro" id="IPR051457">
    <property type="entry name" value="2-oxoacid:Fd_oxidoreductase"/>
</dbReference>
<keyword evidence="4" id="KW-1185">Reference proteome</keyword>
<accession>A0AAU9EZV9</accession>
<name>A0AAU9EZV9_9BACT</name>
<evidence type="ECO:0000313" key="4">
    <source>
        <dbReference type="Proteomes" id="UP001366166"/>
    </source>
</evidence>
<gene>
    <name evidence="3" type="primary">vorB</name>
    <name evidence="3" type="ORF">FAK_23040</name>
</gene>
<dbReference type="Pfam" id="PF02775">
    <property type="entry name" value="TPP_enzyme_C"/>
    <property type="match status" value="1"/>
</dbReference>
<organism evidence="3 4">
    <name type="scientific">Desulfoferula mesophila</name>
    <dbReference type="NCBI Taxonomy" id="3058419"/>
    <lineage>
        <taxon>Bacteria</taxon>
        <taxon>Pseudomonadati</taxon>
        <taxon>Thermodesulfobacteriota</taxon>
        <taxon>Desulfarculia</taxon>
        <taxon>Desulfarculales</taxon>
        <taxon>Desulfarculaceae</taxon>
        <taxon>Desulfoferula</taxon>
    </lineage>
</organism>
<protein>
    <submittedName>
        <fullName evidence="3">MFS transporter</fullName>
    </submittedName>
</protein>
<dbReference type="GO" id="GO:0016625">
    <property type="term" value="F:oxidoreductase activity, acting on the aldehyde or oxo group of donors, iron-sulfur protein as acceptor"/>
    <property type="evidence" value="ECO:0007669"/>
    <property type="project" value="UniProtKB-ARBA"/>
</dbReference>
<dbReference type="InterPro" id="IPR011766">
    <property type="entry name" value="TPP_enzyme_TPP-bd"/>
</dbReference>
<dbReference type="GO" id="GO:0030976">
    <property type="term" value="F:thiamine pyrophosphate binding"/>
    <property type="evidence" value="ECO:0007669"/>
    <property type="project" value="InterPro"/>
</dbReference>
<reference evidence="4" key="1">
    <citation type="journal article" date="2023" name="Arch. Microbiol.">
        <title>Desulfoferula mesophilus gen. nov. sp. nov., a mesophilic sulfate-reducing bacterium isolated from a brackish lake sediment.</title>
        <authorList>
            <person name="Watanabe T."/>
            <person name="Yabe T."/>
            <person name="Tsuji J.M."/>
            <person name="Fukui M."/>
        </authorList>
    </citation>
    <scope>NUCLEOTIDE SEQUENCE [LARGE SCALE GENOMIC DNA]</scope>
    <source>
        <strain evidence="4">12FAK</strain>
    </source>
</reference>
<dbReference type="KEGG" id="dmp:FAK_23040"/>
<dbReference type="Gene3D" id="3.40.50.970">
    <property type="match status" value="1"/>
</dbReference>
<dbReference type="AlphaFoldDB" id="A0AAU9EZV9"/>
<feature type="domain" description="Thiamine pyrophosphate enzyme TPP-binding" evidence="2">
    <location>
        <begin position="72"/>
        <end position="221"/>
    </location>
</feature>
<evidence type="ECO:0000256" key="1">
    <source>
        <dbReference type="ARBA" id="ARBA00023002"/>
    </source>
</evidence>
<evidence type="ECO:0000313" key="3">
    <source>
        <dbReference type="EMBL" id="BEQ15238.1"/>
    </source>
</evidence>
<sequence length="260" mass="28213">MAEERPEMSAKAKMQQVFDRPKSLKDVPYHYCPGCHHGVIHRLVAEQIDAFGLQNKTLAAASVGCSVLMYDYFDVDVLESPHGRAPAVATGLKRAMPDSFVFTYQGDGDLAAIGTAEIVHAANRGENITVVFVNNAVFGMTGGQMAPTTLEGQVTTTSPYGRSAATDGLPIRVCELLSTLEGTSYIARVAVDNMKNLKKAKAALKRAFTYQTKGWGFSLVEFLSSCPTNWKMTAEEANARVGKEMAAYFPLGVYKDVRAN</sequence>
<evidence type="ECO:0000259" key="2">
    <source>
        <dbReference type="Pfam" id="PF02775"/>
    </source>
</evidence>
<dbReference type="SUPFAM" id="SSF52518">
    <property type="entry name" value="Thiamin diphosphate-binding fold (THDP-binding)"/>
    <property type="match status" value="1"/>
</dbReference>
<dbReference type="InterPro" id="IPR029061">
    <property type="entry name" value="THDP-binding"/>
</dbReference>
<proteinExistence type="predicted"/>
<keyword evidence="1" id="KW-0560">Oxidoreductase</keyword>
<dbReference type="GO" id="GO:0045333">
    <property type="term" value="P:cellular respiration"/>
    <property type="evidence" value="ECO:0007669"/>
    <property type="project" value="UniProtKB-ARBA"/>
</dbReference>